<proteinExistence type="predicted"/>
<dbReference type="EMBL" id="QHHU01000093">
    <property type="protein sequence ID" value="RSM36045.1"/>
    <property type="molecule type" value="Genomic_DNA"/>
</dbReference>
<reference evidence="1 2" key="1">
    <citation type="submission" date="2018-05" db="EMBL/GenBank/DDBJ databases">
        <title>Evolution of GPA BGCs.</title>
        <authorList>
            <person name="Waglechner N."/>
            <person name="Wright G.D."/>
        </authorList>
    </citation>
    <scope>NUCLEOTIDE SEQUENCE [LARGE SCALE GENOMIC DNA]</scope>
    <source>
        <strain evidence="1 2">DSM 5908</strain>
    </source>
</reference>
<name>A0A428VYZ6_AMYBA</name>
<evidence type="ECO:0000313" key="1">
    <source>
        <dbReference type="EMBL" id="RSM36045.1"/>
    </source>
</evidence>
<organism evidence="1 2">
    <name type="scientific">Amycolatopsis balhimycina DSM 5908</name>
    <dbReference type="NCBI Taxonomy" id="1081091"/>
    <lineage>
        <taxon>Bacteria</taxon>
        <taxon>Bacillati</taxon>
        <taxon>Actinomycetota</taxon>
        <taxon>Actinomycetes</taxon>
        <taxon>Pseudonocardiales</taxon>
        <taxon>Pseudonocardiaceae</taxon>
        <taxon>Amycolatopsis</taxon>
    </lineage>
</organism>
<dbReference type="AlphaFoldDB" id="A0A428VYZ6"/>
<protein>
    <submittedName>
        <fullName evidence="1">Uncharacterized protein</fullName>
    </submittedName>
</protein>
<comment type="caution">
    <text evidence="1">The sequence shown here is derived from an EMBL/GenBank/DDBJ whole genome shotgun (WGS) entry which is preliminary data.</text>
</comment>
<gene>
    <name evidence="1" type="ORF">DMA12_41975</name>
</gene>
<evidence type="ECO:0000313" key="2">
    <source>
        <dbReference type="Proteomes" id="UP000286716"/>
    </source>
</evidence>
<dbReference type="Proteomes" id="UP000286716">
    <property type="component" value="Unassembled WGS sequence"/>
</dbReference>
<keyword evidence="2" id="KW-1185">Reference proteome</keyword>
<dbReference type="InterPro" id="IPR025701">
    <property type="entry name" value="UBQ-conjugat_E2_E"/>
</dbReference>
<dbReference type="RefSeq" id="WP_020646589.1">
    <property type="nucleotide sequence ID" value="NZ_QHHU01000093.1"/>
</dbReference>
<sequence length="135" mass="14810">MTEPNRLAVRLAQEETLLRQAYPGARIDRESLVVVLSGHQLPAGWSHRETDVLFQIPPNYPAGQPDNICARPDLTLANGGTPGNSQGVQVHAGKRWLQFSYYVDPGDWRPDADPAAGSNLAEYLTGALTRFQEAD</sequence>
<dbReference type="OrthoDB" id="9801455at2"/>
<accession>A0A428VYZ6</accession>
<dbReference type="Pfam" id="PF14462">
    <property type="entry name" value="Prok-E2_E"/>
    <property type="match status" value="1"/>
</dbReference>